<keyword evidence="4" id="KW-1185">Reference proteome</keyword>
<dbReference type="RefSeq" id="WP_190604088.1">
    <property type="nucleotide sequence ID" value="NZ_CP021056.1"/>
</dbReference>
<keyword evidence="1" id="KW-0812">Transmembrane</keyword>
<evidence type="ECO:0000313" key="3">
    <source>
        <dbReference type="EMBL" id="QXE22350.1"/>
    </source>
</evidence>
<sequence>MLEKLNYRSSKIFYLLSAFCIVANINSYHSTAIANTTQQSLVIVKRHQHQSSQVNRVFRKILPELKKKSKIRVLLPQYIPAADENNAVYAILENISQNKYEILLGFTPDCTGGTACRLGMITGEIITPKTAALPGKPISLGKGITAYFVDFQCGANCSDATLTWRQKGVQYTVGLKAGDRNSLIKMAKSVITL</sequence>
<protein>
    <recommendedName>
        <fullName evidence="2">Ig-like domain-containing protein</fullName>
    </recommendedName>
</protein>
<evidence type="ECO:0000313" key="4">
    <source>
        <dbReference type="Proteomes" id="UP000683511"/>
    </source>
</evidence>
<dbReference type="KEGG" id="rsin:B6N60_01033"/>
<evidence type="ECO:0000256" key="1">
    <source>
        <dbReference type="SAM" id="Phobius"/>
    </source>
</evidence>
<keyword evidence="1" id="KW-1133">Transmembrane helix</keyword>
<dbReference type="PROSITE" id="PS50835">
    <property type="entry name" value="IG_LIKE"/>
    <property type="match status" value="1"/>
</dbReference>
<gene>
    <name evidence="3" type="ORF">B6N60_01033</name>
</gene>
<name>A0A975Y3P5_9NOST</name>
<reference evidence="3" key="1">
    <citation type="submission" date="2017-04" db="EMBL/GenBank/DDBJ databases">
        <title>Genome deletions in a multicellular cyanobacterial endosymbiont for morphological adaptation in marine diatoms.</title>
        <authorList>
            <person name="Wang Y."/>
            <person name="Gao H."/>
            <person name="Li R."/>
            <person name="Xu X."/>
        </authorList>
    </citation>
    <scope>NUCLEOTIDE SEQUENCE</scope>
    <source>
        <strain evidence="3">FACHB 800</strain>
    </source>
</reference>
<proteinExistence type="predicted"/>
<accession>A0A975Y3P5</accession>
<keyword evidence="1" id="KW-0472">Membrane</keyword>
<feature type="transmembrane region" description="Helical" evidence="1">
    <location>
        <begin position="12"/>
        <end position="29"/>
    </location>
</feature>
<dbReference type="InterPro" id="IPR007110">
    <property type="entry name" value="Ig-like_dom"/>
</dbReference>
<evidence type="ECO:0000259" key="2">
    <source>
        <dbReference type="PROSITE" id="PS50835"/>
    </source>
</evidence>
<organism evidence="3 4">
    <name type="scientific">Richelia sinica FACHB-800</name>
    <dbReference type="NCBI Taxonomy" id="1357546"/>
    <lineage>
        <taxon>Bacteria</taxon>
        <taxon>Bacillati</taxon>
        <taxon>Cyanobacteriota</taxon>
        <taxon>Cyanophyceae</taxon>
        <taxon>Nostocales</taxon>
        <taxon>Nostocaceae</taxon>
        <taxon>Richelia</taxon>
    </lineage>
</organism>
<dbReference type="AlphaFoldDB" id="A0A975Y3P5"/>
<dbReference type="EMBL" id="CP021056">
    <property type="protein sequence ID" value="QXE22350.1"/>
    <property type="molecule type" value="Genomic_DNA"/>
</dbReference>
<dbReference type="Proteomes" id="UP000683511">
    <property type="component" value="Chromosome"/>
</dbReference>
<feature type="domain" description="Ig-like" evidence="2">
    <location>
        <begin position="128"/>
        <end position="193"/>
    </location>
</feature>